<keyword evidence="2" id="KW-1185">Reference proteome</keyword>
<comment type="caution">
    <text evidence="1">The sequence shown here is derived from an EMBL/GenBank/DDBJ whole genome shotgun (WGS) entry which is preliminary data.</text>
</comment>
<sequence>MLPDAPADDAEVPGLPRRPALRPGLHVVRRDDRHLQVGVDPPAVLVVPDDPETRRVLDDLRAGVRPVTESLPARRLLADLLAHGLLVDATARDLALRDAADRGAVSAAYAQFGDDAGRRLAARADARVLVEAPTDLGRATWLLQASGVELAARPDEATAALVVCEEVLPRGRLDPLLRAGLPHLVVAPGPGGLTVGPFVAPGLTACQRCVDAHLAERDPRRSMLIEQCGPATVAGGPTPRDPALLALGVALAVRDLVAFVDGDEPSTWSASVTVGPDLGLARRAWRRHAHCGCSWDDVLAV</sequence>
<proteinExistence type="predicted"/>
<evidence type="ECO:0000313" key="1">
    <source>
        <dbReference type="EMBL" id="GAA2145684.1"/>
    </source>
</evidence>
<reference evidence="1 2" key="1">
    <citation type="journal article" date="2019" name="Int. J. Syst. Evol. Microbiol.">
        <title>The Global Catalogue of Microorganisms (GCM) 10K type strain sequencing project: providing services to taxonomists for standard genome sequencing and annotation.</title>
        <authorList>
            <consortium name="The Broad Institute Genomics Platform"/>
            <consortium name="The Broad Institute Genome Sequencing Center for Infectious Disease"/>
            <person name="Wu L."/>
            <person name="Ma J."/>
        </authorList>
    </citation>
    <scope>NUCLEOTIDE SEQUENCE [LARGE SCALE GENOMIC DNA]</scope>
    <source>
        <strain evidence="1 2">JCM 16022</strain>
    </source>
</reference>
<dbReference type="Gene3D" id="3.40.50.720">
    <property type="entry name" value="NAD(P)-binding Rossmann-like Domain"/>
    <property type="match status" value="1"/>
</dbReference>
<dbReference type="EMBL" id="BAAAQR010000005">
    <property type="protein sequence ID" value="GAA2145684.1"/>
    <property type="molecule type" value="Genomic_DNA"/>
</dbReference>
<name>A0ABN2ZPW7_9ACTN</name>
<evidence type="ECO:0008006" key="3">
    <source>
        <dbReference type="Google" id="ProtNLM"/>
    </source>
</evidence>
<organism evidence="1 2">
    <name type="scientific">Nocardioides koreensis</name>
    <dbReference type="NCBI Taxonomy" id="433651"/>
    <lineage>
        <taxon>Bacteria</taxon>
        <taxon>Bacillati</taxon>
        <taxon>Actinomycetota</taxon>
        <taxon>Actinomycetes</taxon>
        <taxon>Propionibacteriales</taxon>
        <taxon>Nocardioidaceae</taxon>
        <taxon>Nocardioides</taxon>
    </lineage>
</organism>
<protein>
    <recommendedName>
        <fullName evidence="3">Bacteriocin biosynthesis cyclodehydratase domain-containing protein</fullName>
    </recommendedName>
</protein>
<evidence type="ECO:0000313" key="2">
    <source>
        <dbReference type="Proteomes" id="UP001501771"/>
    </source>
</evidence>
<gene>
    <name evidence="1" type="ORF">GCM10009844_20760</name>
</gene>
<dbReference type="Proteomes" id="UP001501771">
    <property type="component" value="Unassembled WGS sequence"/>
</dbReference>
<dbReference type="RefSeq" id="WP_344151135.1">
    <property type="nucleotide sequence ID" value="NZ_BAAAQR010000005.1"/>
</dbReference>
<accession>A0ABN2ZPW7</accession>